<evidence type="ECO:0000313" key="2">
    <source>
        <dbReference type="Proteomes" id="UP001142153"/>
    </source>
</evidence>
<dbReference type="EMBL" id="JAPZPY010000003">
    <property type="protein sequence ID" value="MCZ8378908.1"/>
    <property type="molecule type" value="Genomic_DNA"/>
</dbReference>
<protein>
    <submittedName>
        <fullName evidence="1">Uncharacterized protein</fullName>
    </submittedName>
</protein>
<organism evidence="1 2">
    <name type="scientific">Mycobacterium hippophais</name>
    <dbReference type="NCBI Taxonomy" id="3016340"/>
    <lineage>
        <taxon>Bacteria</taxon>
        <taxon>Bacillati</taxon>
        <taxon>Actinomycetota</taxon>
        <taxon>Actinomycetes</taxon>
        <taxon>Mycobacteriales</taxon>
        <taxon>Mycobacteriaceae</taxon>
        <taxon>Mycobacterium</taxon>
    </lineage>
</organism>
<gene>
    <name evidence="1" type="ORF">O6P37_08560</name>
</gene>
<comment type="caution">
    <text evidence="1">The sequence shown here is derived from an EMBL/GenBank/DDBJ whole genome shotgun (WGS) entry which is preliminary data.</text>
</comment>
<sequence>MPRPPLPPQPSMWEKSLDAAITKLANGTTEEKLVKKAACSALQTPPPYNENQSEWEQRIRSYIPDADESGVSGYAIDYALDRVTSPLAGMDTYGGVYFRVCAI</sequence>
<keyword evidence="2" id="KW-1185">Reference proteome</keyword>
<proteinExistence type="predicted"/>
<accession>A0ABT4PQS7</accession>
<name>A0ABT4PQS7_9MYCO</name>
<reference evidence="1" key="1">
    <citation type="submission" date="2022-12" db="EMBL/GenBank/DDBJ databases">
        <authorList>
            <person name="Deng Y."/>
            <person name="Zhang Y.-Q."/>
        </authorList>
    </citation>
    <scope>NUCLEOTIDE SEQUENCE</scope>
    <source>
        <strain evidence="1">CPCC 205372</strain>
    </source>
</reference>
<dbReference type="Proteomes" id="UP001142153">
    <property type="component" value="Unassembled WGS sequence"/>
</dbReference>
<evidence type="ECO:0000313" key="1">
    <source>
        <dbReference type="EMBL" id="MCZ8378908.1"/>
    </source>
</evidence>